<evidence type="ECO:0000313" key="2">
    <source>
        <dbReference type="Proteomes" id="UP001256827"/>
    </source>
</evidence>
<sequence length="97" mass="11089">MSHSVGLHILLQIDTNRSEDRLIAQALDAGIRVYPSGRSWFRPPGGQSPRIIVGFGGMKEEDIEEGIRLLAEAWFGKRSSPRRFLVKEERRIDFYCT</sequence>
<reference evidence="1 2" key="1">
    <citation type="submission" date="2023-09" db="EMBL/GenBank/DDBJ databases">
        <title>Complete Genome and Methylome dissection of Bacillus brevis NEB573 original source of BbsI restriction endonuclease.</title>
        <authorList>
            <person name="Fomenkov A."/>
            <person name="Roberts R.D."/>
        </authorList>
    </citation>
    <scope>NUCLEOTIDE SEQUENCE [LARGE SCALE GENOMIC DNA]</scope>
    <source>
        <strain evidence="1 2">NEB573</strain>
    </source>
</reference>
<dbReference type="InterPro" id="IPR015422">
    <property type="entry name" value="PyrdxlP-dep_Trfase_small"/>
</dbReference>
<organism evidence="1 2">
    <name type="scientific">Brevibacillus brevis</name>
    <name type="common">Bacillus brevis</name>
    <dbReference type="NCBI Taxonomy" id="1393"/>
    <lineage>
        <taxon>Bacteria</taxon>
        <taxon>Bacillati</taxon>
        <taxon>Bacillota</taxon>
        <taxon>Bacilli</taxon>
        <taxon>Bacillales</taxon>
        <taxon>Paenibacillaceae</taxon>
        <taxon>Brevibacillus</taxon>
    </lineage>
</organism>
<dbReference type="Proteomes" id="UP001256827">
    <property type="component" value="Chromosome"/>
</dbReference>
<dbReference type="InterPro" id="IPR015424">
    <property type="entry name" value="PyrdxlP-dep_Trfase"/>
</dbReference>
<evidence type="ECO:0008006" key="3">
    <source>
        <dbReference type="Google" id="ProtNLM"/>
    </source>
</evidence>
<evidence type="ECO:0000313" key="1">
    <source>
        <dbReference type="EMBL" id="WNC13499.1"/>
    </source>
</evidence>
<proteinExistence type="predicted"/>
<dbReference type="Gene3D" id="3.90.1150.10">
    <property type="entry name" value="Aspartate Aminotransferase, domain 1"/>
    <property type="match status" value="1"/>
</dbReference>
<dbReference type="SUPFAM" id="SSF53383">
    <property type="entry name" value="PLP-dependent transferases"/>
    <property type="match status" value="1"/>
</dbReference>
<keyword evidence="2" id="KW-1185">Reference proteome</keyword>
<accession>A0ABY9T1Y1</accession>
<dbReference type="RefSeq" id="WP_310765008.1">
    <property type="nucleotide sequence ID" value="NZ_CP134050.1"/>
</dbReference>
<protein>
    <recommendedName>
        <fullName evidence="3">GntR family transcriptional regulator</fullName>
    </recommendedName>
</protein>
<dbReference type="EMBL" id="CP134050">
    <property type="protein sequence ID" value="WNC13499.1"/>
    <property type="molecule type" value="Genomic_DNA"/>
</dbReference>
<name>A0ABY9T1Y1_BREBE</name>
<gene>
    <name evidence="1" type="ORF">RGB73_22790</name>
</gene>